<accession>A0A074LN48</accession>
<evidence type="ECO:0008006" key="4">
    <source>
        <dbReference type="Google" id="ProtNLM"/>
    </source>
</evidence>
<comment type="caution">
    <text evidence="2">The sequence shown here is derived from an EMBL/GenBank/DDBJ whole genome shotgun (WGS) entry which is preliminary data.</text>
</comment>
<sequence>MKKSVFFTVALSAVLFGSLLMQPTYANTSANGLSTAHAAAHLEKMHIQLEKPSSNPKIDEKAAISKAKQKFSKWAEDATETTVEYQLMTNPDYQMFSPEALSKNPKLKAAGHMEKLPVYIVSFKGMSYAGHIPQGFTGDIPIHHEYNVVVDAETGEPLIGFSYR</sequence>
<gene>
    <name evidence="2" type="ORF">EL26_21560</name>
</gene>
<dbReference type="OrthoDB" id="2629735at2"/>
<evidence type="ECO:0000256" key="1">
    <source>
        <dbReference type="SAM" id="SignalP"/>
    </source>
</evidence>
<evidence type="ECO:0000313" key="3">
    <source>
        <dbReference type="Proteomes" id="UP000027931"/>
    </source>
</evidence>
<feature type="chain" id="PRO_5001696183" description="PepSY domain-containing protein" evidence="1">
    <location>
        <begin position="27"/>
        <end position="164"/>
    </location>
</feature>
<keyword evidence="1" id="KW-0732">Signal</keyword>
<keyword evidence="3" id="KW-1185">Reference proteome</keyword>
<dbReference type="Proteomes" id="UP000027931">
    <property type="component" value="Unassembled WGS sequence"/>
</dbReference>
<protein>
    <recommendedName>
        <fullName evidence="4">PepSY domain-containing protein</fullName>
    </recommendedName>
</protein>
<feature type="signal peptide" evidence="1">
    <location>
        <begin position="1"/>
        <end position="26"/>
    </location>
</feature>
<dbReference type="eggNOG" id="ENOG5034A8R">
    <property type="taxonomic scope" value="Bacteria"/>
</dbReference>
<name>A0A074LN48_9BACL</name>
<evidence type="ECO:0000313" key="2">
    <source>
        <dbReference type="EMBL" id="KEO81268.1"/>
    </source>
</evidence>
<organism evidence="2 3">
    <name type="scientific">Tumebacillus flagellatus</name>
    <dbReference type="NCBI Taxonomy" id="1157490"/>
    <lineage>
        <taxon>Bacteria</taxon>
        <taxon>Bacillati</taxon>
        <taxon>Bacillota</taxon>
        <taxon>Bacilli</taxon>
        <taxon>Bacillales</taxon>
        <taxon>Alicyclobacillaceae</taxon>
        <taxon>Tumebacillus</taxon>
    </lineage>
</organism>
<dbReference type="STRING" id="1157490.EL26_21560"/>
<reference evidence="2 3" key="1">
    <citation type="journal article" date="2013" name="Int. J. Syst. Evol. Microbiol.">
        <title>Tumebacillus flagellatus sp. nov., an alpha-amylase/pullulanase-producing bacterium isolated from cassava wastewater.</title>
        <authorList>
            <person name="Wang Q."/>
            <person name="Xie N."/>
            <person name="Qin Y."/>
            <person name="Shen N."/>
            <person name="Zhu J."/>
            <person name="Mi H."/>
            <person name="Huang R."/>
        </authorList>
    </citation>
    <scope>NUCLEOTIDE SEQUENCE [LARGE SCALE GENOMIC DNA]</scope>
    <source>
        <strain evidence="2 3">GST4</strain>
    </source>
</reference>
<dbReference type="RefSeq" id="WP_038093632.1">
    <property type="nucleotide sequence ID" value="NZ_JMIR01000041.1"/>
</dbReference>
<dbReference type="EMBL" id="JMIR01000041">
    <property type="protein sequence ID" value="KEO81268.1"/>
    <property type="molecule type" value="Genomic_DNA"/>
</dbReference>
<proteinExistence type="predicted"/>
<dbReference type="AlphaFoldDB" id="A0A074LN48"/>